<evidence type="ECO:0000256" key="10">
    <source>
        <dbReference type="ARBA" id="ARBA00023224"/>
    </source>
</evidence>
<evidence type="ECO:0000256" key="6">
    <source>
        <dbReference type="ARBA" id="ARBA00023136"/>
    </source>
</evidence>
<dbReference type="Ensembl" id="ENSNMLT00000039760.1">
    <property type="protein sequence ID" value="ENSNMLP00000035690.1"/>
    <property type="gene ID" value="ENSNMLG00000022165.1"/>
</dbReference>
<evidence type="ECO:0000259" key="13">
    <source>
        <dbReference type="PROSITE" id="PS50262"/>
    </source>
</evidence>
<dbReference type="SUPFAM" id="SSF81321">
    <property type="entry name" value="Family A G protein-coupled receptor-like"/>
    <property type="match status" value="1"/>
</dbReference>
<dbReference type="PANTHER" id="PTHR24225">
    <property type="entry name" value="CHEMOTACTIC RECEPTOR"/>
    <property type="match status" value="1"/>
</dbReference>
<feature type="transmembrane region" description="Helical" evidence="12">
    <location>
        <begin position="229"/>
        <end position="247"/>
    </location>
</feature>
<dbReference type="GO" id="GO:0004875">
    <property type="term" value="F:complement receptor activity"/>
    <property type="evidence" value="ECO:0007669"/>
    <property type="project" value="TreeGrafter"/>
</dbReference>
<dbReference type="GO" id="GO:0004930">
    <property type="term" value="F:G protein-coupled receptor activity"/>
    <property type="evidence" value="ECO:0007669"/>
    <property type="project" value="UniProtKB-KW"/>
</dbReference>
<dbReference type="GO" id="GO:0007200">
    <property type="term" value="P:phospholipase C-activating G protein-coupled receptor signaling pathway"/>
    <property type="evidence" value="ECO:0007669"/>
    <property type="project" value="TreeGrafter"/>
</dbReference>
<feature type="transmembrane region" description="Helical" evidence="12">
    <location>
        <begin position="267"/>
        <end position="286"/>
    </location>
</feature>
<comment type="similarity">
    <text evidence="11">Belongs to the chemokine-like receptor (CMKLR) family.</text>
</comment>
<evidence type="ECO:0000256" key="5">
    <source>
        <dbReference type="ARBA" id="ARBA00023040"/>
    </source>
</evidence>
<evidence type="ECO:0000256" key="2">
    <source>
        <dbReference type="ARBA" id="ARBA00022475"/>
    </source>
</evidence>
<evidence type="ECO:0000256" key="11">
    <source>
        <dbReference type="ARBA" id="ARBA00025736"/>
    </source>
</evidence>
<keyword evidence="6 12" id="KW-0472">Membrane</keyword>
<name>A0A8C6WVT7_9GOBI</name>
<keyword evidence="7" id="KW-1015">Disulfide bond</keyword>
<evidence type="ECO:0000256" key="4">
    <source>
        <dbReference type="ARBA" id="ARBA00022989"/>
    </source>
</evidence>
<feature type="transmembrane region" description="Helical" evidence="12">
    <location>
        <begin position="199"/>
        <end position="217"/>
    </location>
</feature>
<dbReference type="GO" id="GO:0006954">
    <property type="term" value="P:inflammatory response"/>
    <property type="evidence" value="ECO:0007669"/>
    <property type="project" value="TreeGrafter"/>
</dbReference>
<dbReference type="InterPro" id="IPR017452">
    <property type="entry name" value="GPCR_Rhodpsn_7TM"/>
</dbReference>
<keyword evidence="9" id="KW-0325">Glycoprotein</keyword>
<comment type="subcellular location">
    <subcellularLocation>
        <location evidence="1">Cell membrane</location>
        <topology evidence="1">Multi-pass membrane protein</topology>
    </subcellularLocation>
</comment>
<reference evidence="14" key="1">
    <citation type="submission" date="2025-08" db="UniProtKB">
        <authorList>
            <consortium name="Ensembl"/>
        </authorList>
    </citation>
    <scope>IDENTIFICATION</scope>
</reference>
<evidence type="ECO:0000256" key="7">
    <source>
        <dbReference type="ARBA" id="ARBA00023157"/>
    </source>
</evidence>
<evidence type="ECO:0000256" key="9">
    <source>
        <dbReference type="ARBA" id="ARBA00023180"/>
    </source>
</evidence>
<keyword evidence="5" id="KW-0297">G-protein coupled receptor</keyword>
<evidence type="ECO:0000313" key="14">
    <source>
        <dbReference type="Ensembl" id="ENSNMLP00000035690.1"/>
    </source>
</evidence>
<dbReference type="Gene3D" id="1.20.1070.10">
    <property type="entry name" value="Rhodopsin 7-helix transmembrane proteins"/>
    <property type="match status" value="1"/>
</dbReference>
<feature type="transmembrane region" description="Helical" evidence="12">
    <location>
        <begin position="155"/>
        <end position="179"/>
    </location>
</feature>
<dbReference type="Pfam" id="PF00001">
    <property type="entry name" value="7tm_1"/>
    <property type="match status" value="1"/>
</dbReference>
<feature type="transmembrane region" description="Helical" evidence="12">
    <location>
        <begin position="91"/>
        <end position="116"/>
    </location>
</feature>
<dbReference type="Proteomes" id="UP000694523">
    <property type="component" value="Unplaced"/>
</dbReference>
<evidence type="ECO:0000256" key="3">
    <source>
        <dbReference type="ARBA" id="ARBA00022692"/>
    </source>
</evidence>
<dbReference type="PRINTS" id="PR00237">
    <property type="entry name" value="GPCRRHODOPSN"/>
</dbReference>
<evidence type="ECO:0000256" key="8">
    <source>
        <dbReference type="ARBA" id="ARBA00023170"/>
    </source>
</evidence>
<organism evidence="14 15">
    <name type="scientific">Neogobius melanostomus</name>
    <name type="common">round goby</name>
    <dbReference type="NCBI Taxonomy" id="47308"/>
    <lineage>
        <taxon>Eukaryota</taxon>
        <taxon>Metazoa</taxon>
        <taxon>Chordata</taxon>
        <taxon>Craniata</taxon>
        <taxon>Vertebrata</taxon>
        <taxon>Euteleostomi</taxon>
        <taxon>Actinopterygii</taxon>
        <taxon>Neopterygii</taxon>
        <taxon>Teleostei</taxon>
        <taxon>Neoteleostei</taxon>
        <taxon>Acanthomorphata</taxon>
        <taxon>Gobiaria</taxon>
        <taxon>Gobiiformes</taxon>
        <taxon>Gobioidei</taxon>
        <taxon>Gobiidae</taxon>
        <taxon>Benthophilinae</taxon>
        <taxon>Neogobiini</taxon>
        <taxon>Neogobius</taxon>
    </lineage>
</organism>
<evidence type="ECO:0000313" key="15">
    <source>
        <dbReference type="Proteomes" id="UP000694523"/>
    </source>
</evidence>
<dbReference type="AlphaFoldDB" id="A0A8C6WVT7"/>
<keyword evidence="15" id="KW-1185">Reference proteome</keyword>
<feature type="domain" description="G-protein coupled receptors family 1 profile" evidence="13">
    <location>
        <begin position="70"/>
        <end position="283"/>
    </location>
</feature>
<evidence type="ECO:0000256" key="1">
    <source>
        <dbReference type="ARBA" id="ARBA00004651"/>
    </source>
</evidence>
<dbReference type="InterPro" id="IPR000276">
    <property type="entry name" value="GPCR_Rhodpsn"/>
</dbReference>
<dbReference type="InterPro" id="IPR000826">
    <property type="entry name" value="Formyl_rcpt-rel"/>
</dbReference>
<dbReference type="PANTHER" id="PTHR24225:SF0">
    <property type="entry name" value="N-FORMYL PEPTIDE RECEPTOR 2"/>
    <property type="match status" value="1"/>
</dbReference>
<keyword evidence="10" id="KW-0807">Transducer</keyword>
<dbReference type="GO" id="GO:0007204">
    <property type="term" value="P:positive regulation of cytosolic calcium ion concentration"/>
    <property type="evidence" value="ECO:0007669"/>
    <property type="project" value="TreeGrafter"/>
</dbReference>
<reference evidence="14" key="2">
    <citation type="submission" date="2025-09" db="UniProtKB">
        <authorList>
            <consortium name="Ensembl"/>
        </authorList>
    </citation>
    <scope>IDENTIFICATION</scope>
</reference>
<sequence>MEILTCFCDFSGKLNIMDEYDDYTSPNITDYGSTSGGKSISADPESVTLSPVTTVLAVVNIMTCVLGLAGNSLVIWICGWKMKKTKMNKKVIMTWYISLAVSNLLFCAFLPIIVYYRLTYHWPFGSLLCKLTFFMFNFNMYSSVFLLVLISVDRFVMASVMVAAMWTLSALLSFPTVIYRSTTDHNSTIQCLPGYSPDQYRAIILTRFFSGFVFPFLIITLKSAKPYKIMSALIGSFFVCCVPFHIFKLMKVDYTKPDNVITTGLKVGRTLAAANSFISTVLYVFLDNEFRATLKRLLASRTEAALADLTSGRSNSQPITFSAVDACPSL</sequence>
<accession>A0A8C6WVT7</accession>
<dbReference type="GO" id="GO:0005886">
    <property type="term" value="C:plasma membrane"/>
    <property type="evidence" value="ECO:0007669"/>
    <property type="project" value="UniProtKB-SubCell"/>
</dbReference>
<protein>
    <recommendedName>
        <fullName evidence="13">G-protein coupled receptors family 1 profile domain-containing protein</fullName>
    </recommendedName>
</protein>
<dbReference type="PROSITE" id="PS50262">
    <property type="entry name" value="G_PROTEIN_RECEP_F1_2"/>
    <property type="match status" value="1"/>
</dbReference>
<keyword evidence="2" id="KW-1003">Cell membrane</keyword>
<proteinExistence type="inferred from homology"/>
<keyword evidence="4 12" id="KW-1133">Transmembrane helix</keyword>
<feature type="transmembrane region" description="Helical" evidence="12">
    <location>
        <begin position="122"/>
        <end position="148"/>
    </location>
</feature>
<evidence type="ECO:0000256" key="12">
    <source>
        <dbReference type="SAM" id="Phobius"/>
    </source>
</evidence>
<feature type="transmembrane region" description="Helical" evidence="12">
    <location>
        <begin position="55"/>
        <end position="79"/>
    </location>
</feature>
<keyword evidence="3 12" id="KW-0812">Transmembrane</keyword>
<keyword evidence="8" id="KW-0675">Receptor</keyword>